<accession>A0A5J4PF81</accession>
<comment type="caution">
    <text evidence="2">The sequence shown here is derived from an EMBL/GenBank/DDBJ whole genome shotgun (WGS) entry which is preliminary data.</text>
</comment>
<proteinExistence type="predicted"/>
<feature type="compositionally biased region" description="Basic and acidic residues" evidence="1">
    <location>
        <begin position="1"/>
        <end position="20"/>
    </location>
</feature>
<name>A0A5J4PF81_9ZZZZ</name>
<dbReference type="EMBL" id="SNRY01008674">
    <property type="protein sequence ID" value="KAA6308146.1"/>
    <property type="molecule type" value="Genomic_DNA"/>
</dbReference>
<organism evidence="2">
    <name type="scientific">termite gut metagenome</name>
    <dbReference type="NCBI Taxonomy" id="433724"/>
    <lineage>
        <taxon>unclassified sequences</taxon>
        <taxon>metagenomes</taxon>
        <taxon>organismal metagenomes</taxon>
    </lineage>
</organism>
<feature type="region of interest" description="Disordered" evidence="1">
    <location>
        <begin position="1"/>
        <end position="50"/>
    </location>
</feature>
<protein>
    <submittedName>
        <fullName evidence="2">Uncharacterized protein</fullName>
    </submittedName>
</protein>
<gene>
    <name evidence="2" type="ORF">EZS27_040175</name>
</gene>
<feature type="compositionally biased region" description="Acidic residues" evidence="1">
    <location>
        <begin position="33"/>
        <end position="50"/>
    </location>
</feature>
<reference evidence="2" key="1">
    <citation type="submission" date="2019-03" db="EMBL/GenBank/DDBJ databases">
        <title>Single cell metagenomics reveals metabolic interactions within the superorganism composed of flagellate Streblomastix strix and complex community of Bacteroidetes bacteria on its surface.</title>
        <authorList>
            <person name="Treitli S.C."/>
            <person name="Kolisko M."/>
            <person name="Husnik F."/>
            <person name="Keeling P."/>
            <person name="Hampl V."/>
        </authorList>
    </citation>
    <scope>NUCLEOTIDE SEQUENCE</scope>
    <source>
        <strain evidence="2">STM</strain>
    </source>
</reference>
<dbReference type="AlphaFoldDB" id="A0A5J4PF81"/>
<sequence length="50" mass="5637">MDANEKETIGKEELQEKEQVTADENVSDNAILDNEENTGETTNEEELEIP</sequence>
<feature type="non-terminal residue" evidence="2">
    <location>
        <position position="50"/>
    </location>
</feature>
<evidence type="ECO:0000313" key="2">
    <source>
        <dbReference type="EMBL" id="KAA6308146.1"/>
    </source>
</evidence>
<evidence type="ECO:0000256" key="1">
    <source>
        <dbReference type="SAM" id="MobiDB-lite"/>
    </source>
</evidence>